<comment type="caution">
    <text evidence="2">The sequence shown here is derived from an EMBL/GenBank/DDBJ whole genome shotgun (WGS) entry which is preliminary data.</text>
</comment>
<dbReference type="EMBL" id="JAEFCI010008507">
    <property type="protein sequence ID" value="KAG5458420.1"/>
    <property type="molecule type" value="Genomic_DNA"/>
</dbReference>
<organism evidence="2 3">
    <name type="scientific">Olpidium bornovanus</name>
    <dbReference type="NCBI Taxonomy" id="278681"/>
    <lineage>
        <taxon>Eukaryota</taxon>
        <taxon>Fungi</taxon>
        <taxon>Fungi incertae sedis</taxon>
        <taxon>Olpidiomycota</taxon>
        <taxon>Olpidiomycotina</taxon>
        <taxon>Olpidiomycetes</taxon>
        <taxon>Olpidiales</taxon>
        <taxon>Olpidiaceae</taxon>
        <taxon>Olpidium</taxon>
    </lineage>
</organism>
<dbReference type="GO" id="GO:0000977">
    <property type="term" value="F:RNA polymerase II transcription regulatory region sequence-specific DNA binding"/>
    <property type="evidence" value="ECO:0007669"/>
    <property type="project" value="TreeGrafter"/>
</dbReference>
<evidence type="ECO:0000313" key="2">
    <source>
        <dbReference type="EMBL" id="KAG5458420.1"/>
    </source>
</evidence>
<proteinExistence type="predicted"/>
<evidence type="ECO:0000313" key="3">
    <source>
        <dbReference type="Proteomes" id="UP000673691"/>
    </source>
</evidence>
<dbReference type="PANTHER" id="PTHR31986:SF7">
    <property type="entry name" value="REGULATOR OF DRUG SENSITIVITY 2"/>
    <property type="match status" value="1"/>
</dbReference>
<name>A0A8H8DH99_9FUNG</name>
<keyword evidence="3" id="KW-1185">Reference proteome</keyword>
<dbReference type="GO" id="GO:0005634">
    <property type="term" value="C:nucleus"/>
    <property type="evidence" value="ECO:0007669"/>
    <property type="project" value="TreeGrafter"/>
</dbReference>
<feature type="region of interest" description="Disordered" evidence="1">
    <location>
        <begin position="37"/>
        <end position="65"/>
    </location>
</feature>
<reference evidence="2 3" key="1">
    <citation type="journal article" name="Sci. Rep.">
        <title>Genome-scale phylogenetic analyses confirm Olpidium as the closest living zoosporic fungus to the non-flagellated, terrestrial fungi.</title>
        <authorList>
            <person name="Chang Y."/>
            <person name="Rochon D."/>
            <person name="Sekimoto S."/>
            <person name="Wang Y."/>
            <person name="Chovatia M."/>
            <person name="Sandor L."/>
            <person name="Salamov A."/>
            <person name="Grigoriev I.V."/>
            <person name="Stajich J.E."/>
            <person name="Spatafora J.W."/>
        </authorList>
    </citation>
    <scope>NUCLEOTIDE SEQUENCE [LARGE SCALE GENOMIC DNA]</scope>
    <source>
        <strain evidence="2">S191</strain>
    </source>
</reference>
<protein>
    <submittedName>
        <fullName evidence="2">Uncharacterized protein</fullName>
    </submittedName>
</protein>
<dbReference type="OrthoDB" id="65716at2759"/>
<sequence>MLDYAVSSSDFIAQYQTPAPTYQQLPVGPVPPFVVEETSSQHHQPFLPQNLLESPNAAADTSPDTPTERFFITAVDQAGDGSYAERLTQVIQAKFEAGLLKPYDYSTGYARLLRHADLQCVPCRMGSSAA</sequence>
<accession>A0A8H8DH99</accession>
<gene>
    <name evidence="2" type="ORF">BJ554DRAFT_1357</name>
</gene>
<evidence type="ECO:0000256" key="1">
    <source>
        <dbReference type="SAM" id="MobiDB-lite"/>
    </source>
</evidence>
<dbReference type="PANTHER" id="PTHR31986">
    <property type="entry name" value="REGULATOR OF DRUG SENSITIVITY 2"/>
    <property type="match status" value="1"/>
</dbReference>
<dbReference type="InterPro" id="IPR053045">
    <property type="entry name" value="Zinc_cluster_trans_reg"/>
</dbReference>
<dbReference type="AlphaFoldDB" id="A0A8H8DH99"/>
<dbReference type="Proteomes" id="UP000673691">
    <property type="component" value="Unassembled WGS sequence"/>
</dbReference>